<dbReference type="AlphaFoldDB" id="A0A2W5SQV0"/>
<reference evidence="1 2" key="1">
    <citation type="submission" date="2017-08" db="EMBL/GenBank/DDBJ databases">
        <title>Infants hospitalized years apart are colonized by the same room-sourced microbial strains.</title>
        <authorList>
            <person name="Brooks B."/>
            <person name="Olm M.R."/>
            <person name="Firek B.A."/>
            <person name="Baker R."/>
            <person name="Thomas B.C."/>
            <person name="Morowitz M.J."/>
            <person name="Banfield J.F."/>
        </authorList>
    </citation>
    <scope>NUCLEOTIDE SEQUENCE [LARGE SCALE GENOMIC DNA]</scope>
    <source>
        <strain evidence="1">S2_003_000_R2_14</strain>
    </source>
</reference>
<sequence>MALALSMSACTLPAVLPEVNQEYKPTGEVLLGNRSSNFDAVRVRSPRCNLAKRTDGSWAGTFDTRPVDVNVYEDRLSGIGIQLSKRVENGKIVITGQVEGRIVRYELDDQRALIRTPAGSITLDGRVVGDGITTYGPRGELQLKGDAGKDVPPWPQFAFALLAAT</sequence>
<name>A0A2W5SQV0_9BACT</name>
<evidence type="ECO:0000313" key="2">
    <source>
        <dbReference type="Proteomes" id="UP000249061"/>
    </source>
</evidence>
<organism evidence="1 2">
    <name type="scientific">Archangium gephyra</name>
    <dbReference type="NCBI Taxonomy" id="48"/>
    <lineage>
        <taxon>Bacteria</taxon>
        <taxon>Pseudomonadati</taxon>
        <taxon>Myxococcota</taxon>
        <taxon>Myxococcia</taxon>
        <taxon>Myxococcales</taxon>
        <taxon>Cystobacterineae</taxon>
        <taxon>Archangiaceae</taxon>
        <taxon>Archangium</taxon>
    </lineage>
</organism>
<comment type="caution">
    <text evidence="1">The sequence shown here is derived from an EMBL/GenBank/DDBJ whole genome shotgun (WGS) entry which is preliminary data.</text>
</comment>
<dbReference type="EMBL" id="QFQP01000048">
    <property type="protein sequence ID" value="PZR05100.1"/>
    <property type="molecule type" value="Genomic_DNA"/>
</dbReference>
<protein>
    <submittedName>
        <fullName evidence="1">Uncharacterized protein</fullName>
    </submittedName>
</protein>
<gene>
    <name evidence="1" type="ORF">DI536_32915</name>
</gene>
<proteinExistence type="predicted"/>
<dbReference type="Proteomes" id="UP000249061">
    <property type="component" value="Unassembled WGS sequence"/>
</dbReference>
<accession>A0A2W5SQV0</accession>
<evidence type="ECO:0000313" key="1">
    <source>
        <dbReference type="EMBL" id="PZR05100.1"/>
    </source>
</evidence>